<protein>
    <submittedName>
        <fullName evidence="1">Uncharacterized protein</fullName>
    </submittedName>
</protein>
<evidence type="ECO:0000313" key="2">
    <source>
        <dbReference type="Proteomes" id="UP000271468"/>
    </source>
</evidence>
<organism evidence="1 2">
    <name type="scientific">Pseudomonas syringae pv. coriandricola</name>
    <dbReference type="NCBI Taxonomy" id="264453"/>
    <lineage>
        <taxon>Bacteria</taxon>
        <taxon>Pseudomonadati</taxon>
        <taxon>Pseudomonadota</taxon>
        <taxon>Gammaproteobacteria</taxon>
        <taxon>Pseudomonadales</taxon>
        <taxon>Pseudomonadaceae</taxon>
        <taxon>Pseudomonas</taxon>
    </lineage>
</organism>
<sequence>MQVIRAVDWHEHTTFSITKKQWHAPCSKQKAKLYLFDHESAN</sequence>
<reference evidence="1 2" key="1">
    <citation type="submission" date="2018-08" db="EMBL/GenBank/DDBJ databases">
        <title>Recombination of ecologically and evolutionarily significant loci maintains genetic cohesion in the Pseudomonas syringae species complex.</title>
        <authorList>
            <person name="Dillon M."/>
            <person name="Thakur S."/>
            <person name="Almeida R.N.D."/>
            <person name="Weir B.S."/>
            <person name="Guttman D.S."/>
        </authorList>
    </citation>
    <scope>NUCLEOTIDE SEQUENCE [LARGE SCALE GENOMIC DNA]</scope>
    <source>
        <strain evidence="1 2">ICMP 12341</strain>
    </source>
</reference>
<proteinExistence type="predicted"/>
<name>A0A0P9N208_9PSED</name>
<comment type="caution">
    <text evidence="1">The sequence shown here is derived from an EMBL/GenBank/DDBJ whole genome shotgun (WGS) entry which is preliminary data.</text>
</comment>
<evidence type="ECO:0000313" key="1">
    <source>
        <dbReference type="EMBL" id="RMN08740.1"/>
    </source>
</evidence>
<accession>A0A0P9N208</accession>
<dbReference type="Proteomes" id="UP000271468">
    <property type="component" value="Unassembled WGS sequence"/>
</dbReference>
<gene>
    <name evidence="1" type="ORF">ALQ65_102318</name>
</gene>
<dbReference type="EMBL" id="RBOV01000310">
    <property type="protein sequence ID" value="RMN08740.1"/>
    <property type="molecule type" value="Genomic_DNA"/>
</dbReference>
<dbReference type="AlphaFoldDB" id="A0A0P9N208"/>